<feature type="signal peptide" evidence="1">
    <location>
        <begin position="1"/>
        <end position="25"/>
    </location>
</feature>
<protein>
    <recommendedName>
        <fullName evidence="4">Lipoprotein</fullName>
    </recommendedName>
</protein>
<dbReference type="Proteomes" id="UP000001947">
    <property type="component" value="Chromosome"/>
</dbReference>
<name>Q21F25_SACD2</name>
<sequence>MTSQQWKWAKASSLTLAIATLTACGGGDNKTNDNTGGNVGGDTGGTKVSLEQFNFLKQTGTWRSKMDIDATIENDVEFGGQTAHYLTDLVIAGNSVTSVRYVNDSEVVIANCDGFPEETLTTSDFSDNFAFEDSDEEGNALFCPSGMEVNYYIVSDDHYRIELICEDATLGNFNMYKLSDSAAFDFGSFSFNSEDHSDLNATGGVCGSHIFSDANITVTTNGQEEERSNSATSITVEAPYGDTKVSLMLEFPSSITTGTYDVIDFFDDADSDDVVSVMLMSSVFGGTPSDPASLSATMGSVTISAISDTAVSGTFDIATYTGDNIDGSFSFDISQ</sequence>
<dbReference type="AlphaFoldDB" id="Q21F25"/>
<evidence type="ECO:0000313" key="3">
    <source>
        <dbReference type="Proteomes" id="UP000001947"/>
    </source>
</evidence>
<accession>Q21F25</accession>
<dbReference type="RefSeq" id="WP_011469920.1">
    <property type="nucleotide sequence ID" value="NC_007912.1"/>
</dbReference>
<organism evidence="2 3">
    <name type="scientific">Saccharophagus degradans (strain 2-40 / ATCC 43961 / DSM 17024)</name>
    <dbReference type="NCBI Taxonomy" id="203122"/>
    <lineage>
        <taxon>Bacteria</taxon>
        <taxon>Pseudomonadati</taxon>
        <taxon>Pseudomonadota</taxon>
        <taxon>Gammaproteobacteria</taxon>
        <taxon>Cellvibrionales</taxon>
        <taxon>Cellvibrionaceae</taxon>
        <taxon>Saccharophagus</taxon>
    </lineage>
</organism>
<gene>
    <name evidence="2" type="ordered locus">Sde_3449</name>
</gene>
<keyword evidence="3" id="KW-1185">Reference proteome</keyword>
<evidence type="ECO:0008006" key="4">
    <source>
        <dbReference type="Google" id="ProtNLM"/>
    </source>
</evidence>
<dbReference type="GeneID" id="98615064"/>
<dbReference type="HOGENOM" id="CLU_828713_0_0_6"/>
<dbReference type="KEGG" id="sde:Sde_3449"/>
<reference evidence="2 3" key="1">
    <citation type="journal article" date="2008" name="PLoS Genet.">
        <title>Complete genome sequence of the complex carbohydrate-degrading marine bacterium, Saccharophagus degradans strain 2-40 T.</title>
        <authorList>
            <person name="Weiner R.M."/>
            <person name="Taylor L.E.II."/>
            <person name="Henrissat B."/>
            <person name="Hauser L."/>
            <person name="Land M."/>
            <person name="Coutinho P.M."/>
            <person name="Rancurel C."/>
            <person name="Saunders E.H."/>
            <person name="Longmire A.G."/>
            <person name="Zhang H."/>
            <person name="Bayer E.A."/>
            <person name="Gilbert H.J."/>
            <person name="Larimer F."/>
            <person name="Zhulin I.B."/>
            <person name="Ekborg N.A."/>
            <person name="Lamed R."/>
            <person name="Richardson P.M."/>
            <person name="Borovok I."/>
            <person name="Hutcheson S."/>
        </authorList>
    </citation>
    <scope>NUCLEOTIDE SEQUENCE [LARGE SCALE GENOMIC DNA]</scope>
    <source>
        <strain evidence="3">2-40 / ATCC 43961 / DSM 17024</strain>
    </source>
</reference>
<keyword evidence="1" id="KW-0732">Signal</keyword>
<dbReference type="OrthoDB" id="7064228at2"/>
<dbReference type="PROSITE" id="PS51257">
    <property type="entry name" value="PROKAR_LIPOPROTEIN"/>
    <property type="match status" value="1"/>
</dbReference>
<proteinExistence type="predicted"/>
<evidence type="ECO:0000256" key="1">
    <source>
        <dbReference type="SAM" id="SignalP"/>
    </source>
</evidence>
<feature type="chain" id="PRO_5004199831" description="Lipoprotein" evidence="1">
    <location>
        <begin position="26"/>
        <end position="335"/>
    </location>
</feature>
<evidence type="ECO:0000313" key="2">
    <source>
        <dbReference type="EMBL" id="ABD82704.1"/>
    </source>
</evidence>
<dbReference type="EMBL" id="CP000282">
    <property type="protein sequence ID" value="ABD82704.1"/>
    <property type="molecule type" value="Genomic_DNA"/>
</dbReference>